<dbReference type="AlphaFoldDB" id="A0A0E2B044"/>
<dbReference type="SMART" id="SM00116">
    <property type="entry name" value="CBS"/>
    <property type="match status" value="2"/>
</dbReference>
<feature type="domain" description="CBS" evidence="2">
    <location>
        <begin position="86"/>
        <end position="139"/>
    </location>
</feature>
<gene>
    <name evidence="3" type="ORF">LEP1GSC081_2041</name>
</gene>
<dbReference type="InterPro" id="IPR050986">
    <property type="entry name" value="GutQ/KpsF_isomerases"/>
</dbReference>
<evidence type="ECO:0000313" key="4">
    <source>
        <dbReference type="Proteomes" id="UP000006253"/>
    </source>
</evidence>
<dbReference type="SUPFAM" id="SSF54631">
    <property type="entry name" value="CBS-domain pair"/>
    <property type="match status" value="1"/>
</dbReference>
<dbReference type="PANTHER" id="PTHR42745">
    <property type="match status" value="1"/>
</dbReference>
<evidence type="ECO:0000313" key="3">
    <source>
        <dbReference type="EMBL" id="EKO14129.1"/>
    </source>
</evidence>
<protein>
    <submittedName>
        <fullName evidence="3">CBS domain protein</fullName>
    </submittedName>
</protein>
<reference evidence="3 4" key="1">
    <citation type="submission" date="2012-10" db="EMBL/GenBank/DDBJ databases">
        <authorList>
            <person name="Harkins D.M."/>
            <person name="Durkin A.S."/>
            <person name="Brinkac L.M."/>
            <person name="Selengut J.D."/>
            <person name="Sanka R."/>
            <person name="DePew J."/>
            <person name="Purushe J."/>
            <person name="Peacock S.J."/>
            <person name="Thaipadungpanit J."/>
            <person name="Wuthiekanun V.W."/>
            <person name="Day N.P."/>
            <person name="Vinetz J.M."/>
            <person name="Sutton G.G."/>
            <person name="Nelson W.C."/>
            <person name="Fouts D.E."/>
        </authorList>
    </citation>
    <scope>NUCLEOTIDE SEQUENCE [LARGE SCALE GENOMIC DNA]</scope>
    <source>
        <strain evidence="3 4">H1</strain>
    </source>
</reference>
<dbReference type="InterPro" id="IPR000644">
    <property type="entry name" value="CBS_dom"/>
</dbReference>
<comment type="caution">
    <text evidence="3">The sequence shown here is derived from an EMBL/GenBank/DDBJ whole genome shotgun (WGS) entry which is preliminary data.</text>
</comment>
<evidence type="ECO:0000256" key="1">
    <source>
        <dbReference type="PROSITE-ProRule" id="PRU00703"/>
    </source>
</evidence>
<dbReference type="Proteomes" id="UP000006253">
    <property type="component" value="Unassembled WGS sequence"/>
</dbReference>
<feature type="domain" description="CBS" evidence="2">
    <location>
        <begin position="15"/>
        <end position="77"/>
    </location>
</feature>
<dbReference type="EMBL" id="AHMY02000059">
    <property type="protein sequence ID" value="EKO14129.1"/>
    <property type="molecule type" value="Genomic_DNA"/>
</dbReference>
<name>A0A0E2B044_9LEPT</name>
<dbReference type="PANTHER" id="PTHR42745:SF1">
    <property type="entry name" value="ARABINOSE 5-PHOSPHATE ISOMERASE KDSD"/>
    <property type="match status" value="1"/>
</dbReference>
<organism evidence="3 4">
    <name type="scientific">Leptospira kirschneri str. H1</name>
    <dbReference type="NCBI Taxonomy" id="1049966"/>
    <lineage>
        <taxon>Bacteria</taxon>
        <taxon>Pseudomonadati</taxon>
        <taxon>Spirochaetota</taxon>
        <taxon>Spirochaetia</taxon>
        <taxon>Leptospirales</taxon>
        <taxon>Leptospiraceae</taxon>
        <taxon>Leptospira</taxon>
    </lineage>
</organism>
<keyword evidence="1" id="KW-0129">CBS domain</keyword>
<evidence type="ECO:0000259" key="2">
    <source>
        <dbReference type="PROSITE" id="PS51371"/>
    </source>
</evidence>
<dbReference type="Gene3D" id="3.10.580.10">
    <property type="entry name" value="CBS-domain"/>
    <property type="match status" value="1"/>
</dbReference>
<proteinExistence type="predicted"/>
<sequence length="139" mass="15375">MSTEINRNKLVREVMLRPDSFPVLKETTILKEALETMGKFNLGIACIVDDDSKLLGLVTDGDIRRKLLKVQKPFSALFVDDALEHSIKSPICISPDAKLIDGVNLMGAKHVWDLPVVDSNHRLIGLLHLHPAISSILGE</sequence>
<dbReference type="RefSeq" id="WP_004755403.1">
    <property type="nucleotide sequence ID" value="NZ_AHMY02000059.1"/>
</dbReference>
<dbReference type="PROSITE" id="PS51371">
    <property type="entry name" value="CBS"/>
    <property type="match status" value="2"/>
</dbReference>
<accession>A0A0E2B044</accession>
<dbReference type="GeneID" id="34316140"/>
<dbReference type="InterPro" id="IPR046342">
    <property type="entry name" value="CBS_dom_sf"/>
</dbReference>
<dbReference type="Pfam" id="PF00571">
    <property type="entry name" value="CBS"/>
    <property type="match status" value="2"/>
</dbReference>